<evidence type="ECO:0000313" key="2">
    <source>
        <dbReference type="EMBL" id="HIV02900.1"/>
    </source>
</evidence>
<dbReference type="GO" id="GO:0061504">
    <property type="term" value="P:cyclic threonylcarbamoyladenosine biosynthetic process"/>
    <property type="evidence" value="ECO:0007669"/>
    <property type="project" value="TreeGrafter"/>
</dbReference>
<dbReference type="InterPro" id="IPR000594">
    <property type="entry name" value="ThiF_NAD_FAD-bd"/>
</dbReference>
<comment type="caution">
    <text evidence="2">The sequence shown here is derived from an EMBL/GenBank/DDBJ whole genome shotgun (WGS) entry which is preliminary data.</text>
</comment>
<proteinExistence type="predicted"/>
<feature type="domain" description="THIF-type NAD/FAD binding fold" evidence="1">
    <location>
        <begin position="11"/>
        <end position="244"/>
    </location>
</feature>
<dbReference type="PANTHER" id="PTHR43267:SF1">
    <property type="entry name" value="TRNA THREONYLCARBAMOYLADENOSINE DEHYDRATASE"/>
    <property type="match status" value="1"/>
</dbReference>
<reference evidence="2" key="1">
    <citation type="submission" date="2020-10" db="EMBL/GenBank/DDBJ databases">
        <authorList>
            <person name="Gilroy R."/>
        </authorList>
    </citation>
    <scope>NUCLEOTIDE SEQUENCE</scope>
    <source>
        <strain evidence="2">4920</strain>
    </source>
</reference>
<gene>
    <name evidence="2" type="ORF">IAC74_04940</name>
</gene>
<evidence type="ECO:0000313" key="3">
    <source>
        <dbReference type="Proteomes" id="UP000886743"/>
    </source>
</evidence>
<dbReference type="Gene3D" id="3.40.50.720">
    <property type="entry name" value="NAD(P)-binding Rossmann-like Domain"/>
    <property type="match status" value="1"/>
</dbReference>
<accession>A0A9D1NHC9</accession>
<dbReference type="SUPFAM" id="SSF69572">
    <property type="entry name" value="Activating enzymes of the ubiquitin-like proteins"/>
    <property type="match status" value="1"/>
</dbReference>
<dbReference type="GO" id="GO:0008641">
    <property type="term" value="F:ubiquitin-like modifier activating enzyme activity"/>
    <property type="evidence" value="ECO:0007669"/>
    <property type="project" value="InterPro"/>
</dbReference>
<name>A0A9D1NHC9_9FIRM</name>
<dbReference type="InterPro" id="IPR045886">
    <property type="entry name" value="ThiF/MoeB/HesA"/>
</dbReference>
<dbReference type="Pfam" id="PF00899">
    <property type="entry name" value="ThiF"/>
    <property type="match status" value="1"/>
</dbReference>
<protein>
    <submittedName>
        <fullName evidence="2">tRNA threonylcarbamoyladenosine dehydratase</fullName>
    </submittedName>
</protein>
<evidence type="ECO:0000259" key="1">
    <source>
        <dbReference type="Pfam" id="PF00899"/>
    </source>
</evidence>
<dbReference type="Proteomes" id="UP000886743">
    <property type="component" value="Unassembled WGS sequence"/>
</dbReference>
<dbReference type="PANTHER" id="PTHR43267">
    <property type="entry name" value="TRNA THREONYLCARBAMOYLADENOSINE DEHYDRATASE"/>
    <property type="match status" value="1"/>
</dbReference>
<dbReference type="GO" id="GO:0061503">
    <property type="term" value="F:tRNA threonylcarbamoyladenosine dehydratase"/>
    <property type="evidence" value="ECO:0007669"/>
    <property type="project" value="TreeGrafter"/>
</dbReference>
<dbReference type="InterPro" id="IPR035985">
    <property type="entry name" value="Ubiquitin-activating_enz"/>
</dbReference>
<dbReference type="EMBL" id="DVOF01000142">
    <property type="protein sequence ID" value="HIV02900.1"/>
    <property type="molecule type" value="Genomic_DNA"/>
</dbReference>
<organism evidence="2 3">
    <name type="scientific">Candidatus Aphodoplasma excrementigallinarum</name>
    <dbReference type="NCBI Taxonomy" id="2840673"/>
    <lineage>
        <taxon>Bacteria</taxon>
        <taxon>Bacillati</taxon>
        <taxon>Bacillota</taxon>
        <taxon>Clostridia</taxon>
        <taxon>Eubacteriales</taxon>
        <taxon>Candidatus Aphodoplasma</taxon>
    </lineage>
</organism>
<dbReference type="CDD" id="cd00755">
    <property type="entry name" value="YgdL_like"/>
    <property type="match status" value="1"/>
</dbReference>
<sequence>MEKQFIRTALLLGECGVQKLSRAHVAVFGIGGVGSFAAEALVRAGVGILDLFDPDTVCESNLNRQLIALHSTLGKPKVDVMKARALDINPNAVINAHRVFYSADNADGYDFTAYDYIIDAIDTVTSKLLLIERAQAAGVPVISCMGTGNKLDAARLEVSDIYKTSMCPLAKVMRYELRKRGVKRLKVVYSQEPPLTPYAHDSMEQDTGCVQKRQTPGSVSFVPSAAGLLLAGEVIKEIVGLNEKQA</sequence>
<reference evidence="2" key="2">
    <citation type="journal article" date="2021" name="PeerJ">
        <title>Extensive microbial diversity within the chicken gut microbiome revealed by metagenomics and culture.</title>
        <authorList>
            <person name="Gilroy R."/>
            <person name="Ravi A."/>
            <person name="Getino M."/>
            <person name="Pursley I."/>
            <person name="Horton D.L."/>
            <person name="Alikhan N.F."/>
            <person name="Baker D."/>
            <person name="Gharbi K."/>
            <person name="Hall N."/>
            <person name="Watson M."/>
            <person name="Adriaenssens E.M."/>
            <person name="Foster-Nyarko E."/>
            <person name="Jarju S."/>
            <person name="Secka A."/>
            <person name="Antonio M."/>
            <person name="Oren A."/>
            <person name="Chaudhuri R.R."/>
            <person name="La Ragione R."/>
            <person name="Hildebrand F."/>
            <person name="Pallen M.J."/>
        </authorList>
    </citation>
    <scope>NUCLEOTIDE SEQUENCE</scope>
    <source>
        <strain evidence="2">4920</strain>
    </source>
</reference>
<dbReference type="AlphaFoldDB" id="A0A9D1NHC9"/>